<keyword evidence="1" id="KW-0732">Signal</keyword>
<evidence type="ECO:0000256" key="1">
    <source>
        <dbReference type="SAM" id="SignalP"/>
    </source>
</evidence>
<dbReference type="PANTHER" id="PTHR33420">
    <property type="entry name" value="FIMBRIAL SUBUNIT ELFA-RELATED"/>
    <property type="match status" value="1"/>
</dbReference>
<proteinExistence type="predicted"/>
<dbReference type="PANTHER" id="PTHR33420:SF11">
    <property type="entry name" value="FIMBRIAL-LIKE PROTEIN"/>
    <property type="match status" value="1"/>
</dbReference>
<dbReference type="GO" id="GO:0009289">
    <property type="term" value="C:pilus"/>
    <property type="evidence" value="ECO:0007669"/>
    <property type="project" value="InterPro"/>
</dbReference>
<dbReference type="Proteomes" id="UP000839894">
    <property type="component" value="Unassembled WGS sequence"/>
</dbReference>
<gene>
    <name evidence="3" type="ORF">BWQ27_25890</name>
</gene>
<organism evidence="3">
    <name type="scientific">Salmonella enterica subsp. enterica serovar Pensacola</name>
    <dbReference type="NCBI Taxonomy" id="34042"/>
    <lineage>
        <taxon>Bacteria</taxon>
        <taxon>Pseudomonadati</taxon>
        <taxon>Pseudomonadota</taxon>
        <taxon>Gammaproteobacteria</taxon>
        <taxon>Enterobacterales</taxon>
        <taxon>Enterobacteriaceae</taxon>
        <taxon>Salmonella</taxon>
    </lineage>
</organism>
<accession>A0A602ZDC8</accession>
<dbReference type="SUPFAM" id="SSF49401">
    <property type="entry name" value="Bacterial adhesins"/>
    <property type="match status" value="1"/>
</dbReference>
<feature type="signal peptide" evidence="1">
    <location>
        <begin position="1"/>
        <end position="23"/>
    </location>
</feature>
<dbReference type="EMBL" id="AAKOBS010000056">
    <property type="protein sequence ID" value="ECT8499466.1"/>
    <property type="molecule type" value="Genomic_DNA"/>
</dbReference>
<dbReference type="Pfam" id="PF00419">
    <property type="entry name" value="Fimbrial"/>
    <property type="match status" value="1"/>
</dbReference>
<evidence type="ECO:0000259" key="2">
    <source>
        <dbReference type="Pfam" id="PF00419"/>
    </source>
</evidence>
<comment type="caution">
    <text evidence="3">The sequence shown here is derived from an EMBL/GenBank/DDBJ whole genome shotgun (WGS) entry which is preliminary data.</text>
</comment>
<name>A0A602ZDC8_SALET</name>
<dbReference type="GO" id="GO:0043709">
    <property type="term" value="P:cell adhesion involved in single-species biofilm formation"/>
    <property type="evidence" value="ECO:0007669"/>
    <property type="project" value="TreeGrafter"/>
</dbReference>
<dbReference type="Gene3D" id="2.60.40.1090">
    <property type="entry name" value="Fimbrial-type adhesion domain"/>
    <property type="match status" value="1"/>
</dbReference>
<dbReference type="InterPro" id="IPR036937">
    <property type="entry name" value="Adhesion_dom_fimbrial_sf"/>
</dbReference>
<feature type="chain" id="PRO_5030145152" evidence="1">
    <location>
        <begin position="24"/>
        <end position="198"/>
    </location>
</feature>
<evidence type="ECO:0000313" key="3">
    <source>
        <dbReference type="EMBL" id="ECT8499466.1"/>
    </source>
</evidence>
<protein>
    <submittedName>
        <fullName evidence="3">Long polar fimbrial protein LpfA</fullName>
    </submittedName>
</protein>
<reference evidence="3" key="1">
    <citation type="submission" date="2018-07" db="EMBL/GenBank/DDBJ databases">
        <authorList>
            <consortium name="PulseNet: The National Subtyping Network for Foodborne Disease Surveillance"/>
            <person name="Tarr C.L."/>
            <person name="Trees E."/>
            <person name="Katz L.S."/>
            <person name="Carleton-Romer H.A."/>
            <person name="Stroika S."/>
            <person name="Kucerova Z."/>
            <person name="Roache K.F."/>
            <person name="Sabol A.L."/>
            <person name="Besser J."/>
            <person name="Gerner-Smidt P."/>
        </authorList>
    </citation>
    <scope>NUCLEOTIDE SEQUENCE [LARGE SCALE GENOMIC DNA]</scope>
    <source>
        <strain evidence="3">PNUSAS006183</strain>
    </source>
</reference>
<dbReference type="InterPro" id="IPR050263">
    <property type="entry name" value="Bact_Fimbrial_Adh_Pro"/>
</dbReference>
<dbReference type="AlphaFoldDB" id="A0A602ZDC8"/>
<sequence>MRNNKIVLAMATAGMMCCTSAFATDIPANNAGGGTIEFTGSVIEAPCSIVPESQNIQVKLGQVSNKTLKSDGLTSSPQPIDIKLTGCEFDVTADQNPPNPDLGLKSKVAVEFSGFTPVTGKKGVIPNVATDNKAANVDIQLLDSKQQPFDFDKQDDVSMQQQLTPGDNTIHLWAQMIATGAATAGNVGATVTYKLKYF</sequence>
<feature type="domain" description="Fimbrial-type adhesion" evidence="2">
    <location>
        <begin position="36"/>
        <end position="197"/>
    </location>
</feature>
<dbReference type="InterPro" id="IPR000259">
    <property type="entry name" value="Adhesion_dom_fimbrial"/>
</dbReference>
<dbReference type="InterPro" id="IPR008966">
    <property type="entry name" value="Adhesion_dom_sf"/>
</dbReference>